<gene>
    <name evidence="9" type="ORF">BBN63_16460</name>
</gene>
<dbReference type="KEGG" id="snw:BBN63_16460"/>
<evidence type="ECO:0000256" key="2">
    <source>
        <dbReference type="ARBA" id="ARBA00022475"/>
    </source>
</evidence>
<keyword evidence="10" id="KW-1185">Reference proteome</keyword>
<dbReference type="OrthoDB" id="3405625at2"/>
<dbReference type="PANTHER" id="PTHR30287:SF1">
    <property type="entry name" value="INNER MEMBRANE PROTEIN"/>
    <property type="match status" value="1"/>
</dbReference>
<feature type="transmembrane region" description="Helical" evidence="7">
    <location>
        <begin position="298"/>
        <end position="323"/>
    </location>
</feature>
<reference evidence="9 10" key="1">
    <citation type="submission" date="2016-11" db="EMBL/GenBank/DDBJ databases">
        <title>Complete genome sequence of Streptomyces niveus SCSIO 3406.</title>
        <authorList>
            <person name="Zhu Q."/>
            <person name="Cheng W."/>
            <person name="Song Y."/>
            <person name="Li Q."/>
            <person name="Ju J."/>
        </authorList>
    </citation>
    <scope>NUCLEOTIDE SEQUENCE [LARGE SCALE GENOMIC DNA]</scope>
    <source>
        <strain evidence="9 10">SCSIO 3406</strain>
    </source>
</reference>
<keyword evidence="3 7" id="KW-0812">Transmembrane</keyword>
<feature type="transmembrane region" description="Helical" evidence="7">
    <location>
        <begin position="344"/>
        <end position="374"/>
    </location>
</feature>
<evidence type="ECO:0000259" key="8">
    <source>
        <dbReference type="Pfam" id="PF02687"/>
    </source>
</evidence>
<proteinExistence type="predicted"/>
<evidence type="ECO:0000256" key="1">
    <source>
        <dbReference type="ARBA" id="ARBA00004651"/>
    </source>
</evidence>
<feature type="transmembrane region" description="Helical" evidence="7">
    <location>
        <begin position="394"/>
        <end position="418"/>
    </location>
</feature>
<dbReference type="AlphaFoldDB" id="A0A1U9QTK8"/>
<feature type="transmembrane region" description="Helical" evidence="7">
    <location>
        <begin position="439"/>
        <end position="457"/>
    </location>
</feature>
<feature type="transmembrane region" description="Helical" evidence="7">
    <location>
        <begin position="515"/>
        <end position="536"/>
    </location>
</feature>
<feature type="transmembrane region" description="Helical" evidence="7">
    <location>
        <begin position="842"/>
        <end position="866"/>
    </location>
</feature>
<feature type="transmembrane region" description="Helical" evidence="7">
    <location>
        <begin position="954"/>
        <end position="973"/>
    </location>
</feature>
<dbReference type="EMBL" id="CP018047">
    <property type="protein sequence ID" value="AQU67596.1"/>
    <property type="molecule type" value="Genomic_DNA"/>
</dbReference>
<evidence type="ECO:0000313" key="10">
    <source>
        <dbReference type="Proteomes" id="UP000189677"/>
    </source>
</evidence>
<keyword evidence="5 7" id="KW-0472">Membrane</keyword>
<evidence type="ECO:0000256" key="5">
    <source>
        <dbReference type="ARBA" id="ARBA00023136"/>
    </source>
</evidence>
<dbReference type="RefSeq" id="WP_078076161.1">
    <property type="nucleotide sequence ID" value="NZ_CP018047.1"/>
</dbReference>
<evidence type="ECO:0000256" key="7">
    <source>
        <dbReference type="SAM" id="Phobius"/>
    </source>
</evidence>
<organism evidence="9 10">
    <name type="scientific">Streptomyces niveus</name>
    <name type="common">Streptomyces spheroides</name>
    <dbReference type="NCBI Taxonomy" id="193462"/>
    <lineage>
        <taxon>Bacteria</taxon>
        <taxon>Bacillati</taxon>
        <taxon>Actinomycetota</taxon>
        <taxon>Actinomycetes</taxon>
        <taxon>Kitasatosporales</taxon>
        <taxon>Streptomycetaceae</taxon>
        <taxon>Streptomyces</taxon>
    </lineage>
</organism>
<dbReference type="PANTHER" id="PTHR30287">
    <property type="entry name" value="MEMBRANE COMPONENT OF PREDICTED ABC SUPERFAMILY METABOLITE UPTAKE TRANSPORTER"/>
    <property type="match status" value="1"/>
</dbReference>
<protein>
    <submittedName>
        <fullName evidence="9">ABC transporter permease</fullName>
    </submittedName>
</protein>
<dbReference type="Proteomes" id="UP000189677">
    <property type="component" value="Chromosome"/>
</dbReference>
<feature type="domain" description="ABC3 transporter permease C-terminal" evidence="8">
    <location>
        <begin position="319"/>
        <end position="422"/>
    </location>
</feature>
<keyword evidence="2" id="KW-1003">Cell membrane</keyword>
<name>A0A1U9QTK8_STRNV</name>
<evidence type="ECO:0000256" key="4">
    <source>
        <dbReference type="ARBA" id="ARBA00022989"/>
    </source>
</evidence>
<dbReference type="InterPro" id="IPR038766">
    <property type="entry name" value="Membrane_comp_ABC_pdt"/>
</dbReference>
<evidence type="ECO:0000313" key="9">
    <source>
        <dbReference type="EMBL" id="AQU67596.1"/>
    </source>
</evidence>
<accession>A0A1U9QTK8</accession>
<comment type="subcellular location">
    <subcellularLocation>
        <location evidence="1">Cell membrane</location>
        <topology evidence="1">Multi-pass membrane protein</topology>
    </subcellularLocation>
</comment>
<dbReference type="InterPro" id="IPR003838">
    <property type="entry name" value="ABC3_permease_C"/>
</dbReference>
<evidence type="ECO:0000256" key="3">
    <source>
        <dbReference type="ARBA" id="ARBA00022692"/>
    </source>
</evidence>
<feature type="region of interest" description="Disordered" evidence="6">
    <location>
        <begin position="705"/>
        <end position="729"/>
    </location>
</feature>
<keyword evidence="4 7" id="KW-1133">Transmembrane helix</keyword>
<sequence length="986" mass="101999">MKTWYHSWRAAIRIARRDAWRFKGRSFLVLAMLALPILGVSAADLTLRSAELSPAQALERDLGGADARVNDPRLGGAALLQDPKADSYAPEGDYDDKPWPDGETDVKAAIPANAKSIVDAEGRAKLRTTHGLLNTQIRELKATDPTAEGIMRLDRGHFPRKADEVAATNAFLESSGLRVGSELTAHGLDATYRIVGAYELPNSLGDAQVNALPGALLAPLDKALAAAELPGTQTSTTYLVSVPGDAGFTWNMVKESNKKGVTVVSRAVTLNPPADSDVPYYKENPPYSGGGSDNTTELAILSTVVGLAMLEICLLAGPAFAVGARRSRRQLGLVGANGGDRHHIRAIVLSGGLVIGAVAAVVGTALGIALTFALQPVLEDWMGKRFGDFDLRPLELIGIALIAVVTGLLAAIVPAVTASRQSVVASLTGRRGVRRSSRVLPILGLSAVVLGAGIALYGSTVSDQVALVGGGSALAELGVVALTPALVGLFGRIGRWLPLSPRLALRDAVRNRGRTAPAVAAVLAAVAGTVAVATYASSSEAQERAEYTASLPHGAVAILSPESAADVPSIRDDVQKLLPTEVRADVDRVVVGKRNCSGYGGGDECGRYEIVLPEAHECPLWSYDNTGEDPASKFSKAERRKLATDWRCSNQRGGVGNGAGDILIGDAKLLKVLKIDDPAAEKALANGQAVSFLNRNINPAGAHDKDAGDAAKGGARGGAVLTQGGPKAGSEGTIDIRMISAADMDAADAASMAGKEPPGTVTSIPARQISAGQNAYGVTMIVPPDAARKAGFTTVPLGAFFSTERLPSDAQEQKLNSELAKTGGDVWLTVEKGFTPENSTTLLALAVFAGLITIGAAGIATGLAQADAEADLKTLAAVGAPPRVRKALSGFQCGVVAAMGVLLGSASGILPAIGLRFTERRAQDQVYARMLDEGWAGGSESTAPFVPVVIPWETLGVLLIAVPLGAAVLAALVTRSRGALARRAAI</sequence>
<feature type="transmembrane region" description="Helical" evidence="7">
    <location>
        <begin position="887"/>
        <end position="910"/>
    </location>
</feature>
<evidence type="ECO:0000256" key="6">
    <source>
        <dbReference type="SAM" id="MobiDB-lite"/>
    </source>
</evidence>
<dbReference type="GO" id="GO:0005886">
    <property type="term" value="C:plasma membrane"/>
    <property type="evidence" value="ECO:0007669"/>
    <property type="project" value="UniProtKB-SubCell"/>
</dbReference>
<dbReference type="Pfam" id="PF02687">
    <property type="entry name" value="FtsX"/>
    <property type="match status" value="1"/>
</dbReference>
<feature type="transmembrane region" description="Helical" evidence="7">
    <location>
        <begin position="477"/>
        <end position="494"/>
    </location>
</feature>